<dbReference type="Proteomes" id="UP000002698">
    <property type="component" value="Chromosome"/>
</dbReference>
<evidence type="ECO:0000313" key="4">
    <source>
        <dbReference type="EMBL" id="CAI49836.1"/>
    </source>
</evidence>
<keyword evidence="2" id="KW-0472">Membrane</keyword>
<dbReference type="Pfam" id="PF24034">
    <property type="entry name" value="DUF7343"/>
    <property type="match status" value="1"/>
</dbReference>
<sequence>MFPNALRDGRLVAAALLVVSTFALGVQLLNPPELVVAGGDDAALETVGYYFRYRDAIVVAVSAAVFGASAAFLALDAYPSDSEEKRSLETAVADSPEAGTSDGPGASESADETARRTRWEETAARLADTERIVYETALEADGEIAQREIVERTDLSKATVSRTLSNLESRGLLDRERRGMGNVVVLQ</sequence>
<name>A0A1U7EXE8_NATPD</name>
<evidence type="ECO:0000313" key="5">
    <source>
        <dbReference type="Proteomes" id="UP000002698"/>
    </source>
</evidence>
<gene>
    <name evidence="4" type="ordered locus">NP_3490A</name>
</gene>
<reference evidence="4 5" key="1">
    <citation type="journal article" date="2005" name="Genome Res.">
        <title>Living with two extremes: conclusions from the genome sequence of Natronomonas pharaonis.</title>
        <authorList>
            <person name="Falb M."/>
            <person name="Pfeiffer F."/>
            <person name="Palm P."/>
            <person name="Rodewald K."/>
            <person name="Hickmann V."/>
            <person name="Tittor J."/>
            <person name="Oesterhelt D."/>
        </authorList>
    </citation>
    <scope>NUCLEOTIDE SEQUENCE [LARGE SCALE GENOMIC DNA]</scope>
    <source>
        <strain evidence="5">ATCC 35678 / DSM 2160 / CIP 103997 / JCM 8858 / NBRC 14720 / NCIMB 2260 / Gabara</strain>
    </source>
</reference>
<organism evidence="4 5">
    <name type="scientific">Natronomonas pharaonis (strain ATCC 35678 / DSM 2160 / CIP 103997 / JCM 8858 / NBRC 14720 / NCIMB 2260 / Gabara)</name>
    <name type="common">Halobacterium pharaonis</name>
    <dbReference type="NCBI Taxonomy" id="348780"/>
    <lineage>
        <taxon>Archaea</taxon>
        <taxon>Methanobacteriati</taxon>
        <taxon>Methanobacteriota</taxon>
        <taxon>Stenosarchaea group</taxon>
        <taxon>Halobacteria</taxon>
        <taxon>Halobacteriales</taxon>
        <taxon>Natronomonadaceae</taxon>
        <taxon>Natronomonas</taxon>
    </lineage>
</organism>
<evidence type="ECO:0000256" key="1">
    <source>
        <dbReference type="SAM" id="MobiDB-lite"/>
    </source>
</evidence>
<dbReference type="GO" id="GO:0003700">
    <property type="term" value="F:DNA-binding transcription factor activity"/>
    <property type="evidence" value="ECO:0007669"/>
    <property type="project" value="InterPro"/>
</dbReference>
<protein>
    <submittedName>
        <fullName evidence="4">Probable transmembrane glycoprotein / HTH domain protein</fullName>
    </submittedName>
</protein>
<dbReference type="InterPro" id="IPR036388">
    <property type="entry name" value="WH-like_DNA-bd_sf"/>
</dbReference>
<dbReference type="OrthoDB" id="116755at2157"/>
<dbReference type="InterPro" id="IPR036390">
    <property type="entry name" value="WH_DNA-bd_sf"/>
</dbReference>
<dbReference type="Gene3D" id="1.10.10.10">
    <property type="entry name" value="Winged helix-like DNA-binding domain superfamily/Winged helix DNA-binding domain"/>
    <property type="match status" value="1"/>
</dbReference>
<dbReference type="SUPFAM" id="SSF46785">
    <property type="entry name" value="Winged helix' DNA-binding domain"/>
    <property type="match status" value="1"/>
</dbReference>
<feature type="region of interest" description="Disordered" evidence="1">
    <location>
        <begin position="85"/>
        <end position="118"/>
    </location>
</feature>
<dbReference type="KEGG" id="nph:NP_3490A"/>
<keyword evidence="2 4" id="KW-0812">Transmembrane</keyword>
<dbReference type="InterPro" id="IPR055767">
    <property type="entry name" value="DUF7343"/>
</dbReference>
<dbReference type="STRING" id="348780.NP_3490A"/>
<dbReference type="InterPro" id="IPR001845">
    <property type="entry name" value="HTH_ArsR_DNA-bd_dom"/>
</dbReference>
<feature type="transmembrane region" description="Helical" evidence="2">
    <location>
        <begin position="56"/>
        <end position="78"/>
    </location>
</feature>
<evidence type="ECO:0000259" key="3">
    <source>
        <dbReference type="PROSITE" id="PS50987"/>
    </source>
</evidence>
<keyword evidence="2" id="KW-1133">Transmembrane helix</keyword>
<dbReference type="EnsemblBacteria" id="CAI49836">
    <property type="protein sequence ID" value="CAI49836"/>
    <property type="gene ID" value="NP_3490A"/>
</dbReference>
<dbReference type="AlphaFoldDB" id="A0A1U7EXE8"/>
<proteinExistence type="predicted"/>
<dbReference type="EMBL" id="CR936257">
    <property type="protein sequence ID" value="CAI49836.1"/>
    <property type="molecule type" value="Genomic_DNA"/>
</dbReference>
<evidence type="ECO:0000256" key="2">
    <source>
        <dbReference type="SAM" id="Phobius"/>
    </source>
</evidence>
<dbReference type="RefSeq" id="WP_011323456.1">
    <property type="nucleotide sequence ID" value="NC_007426.1"/>
</dbReference>
<keyword evidence="5" id="KW-1185">Reference proteome</keyword>
<dbReference type="GeneID" id="3701787"/>
<dbReference type="eggNOG" id="arCOG00386">
    <property type="taxonomic scope" value="Archaea"/>
</dbReference>
<feature type="domain" description="HTH arsR-type" evidence="3">
    <location>
        <begin position="111"/>
        <end position="187"/>
    </location>
</feature>
<dbReference type="PROSITE" id="PS50987">
    <property type="entry name" value="HTH_ARSR_2"/>
    <property type="match status" value="1"/>
</dbReference>
<dbReference type="HOGENOM" id="CLU_1485937_0_0_2"/>
<accession>A0A1U7EXE8</accession>